<feature type="compositionally biased region" description="Basic residues" evidence="2">
    <location>
        <begin position="669"/>
        <end position="681"/>
    </location>
</feature>
<evidence type="ECO:0000256" key="1">
    <source>
        <dbReference type="ARBA" id="ARBA00007473"/>
    </source>
</evidence>
<dbReference type="GO" id="GO:0005730">
    <property type="term" value="C:nucleolus"/>
    <property type="evidence" value="ECO:0007669"/>
    <property type="project" value="TreeGrafter"/>
</dbReference>
<feature type="domain" description="Kri1-like C-terminal" evidence="3">
    <location>
        <begin position="512"/>
        <end position="590"/>
    </location>
</feature>
<accession>A0AAD3HDF3</accession>
<feature type="compositionally biased region" description="Low complexity" evidence="2">
    <location>
        <begin position="692"/>
        <end position="702"/>
    </location>
</feature>
<feature type="compositionally biased region" description="Basic and acidic residues" evidence="2">
    <location>
        <begin position="151"/>
        <end position="177"/>
    </location>
</feature>
<dbReference type="GO" id="GO:0000447">
    <property type="term" value="P:endonucleolytic cleavage in ITS1 to separate SSU-rRNA from 5.8S rRNA and LSU-rRNA from tricistronic rRNA transcript (SSU-rRNA, 5.8S rRNA, LSU-rRNA)"/>
    <property type="evidence" value="ECO:0007669"/>
    <property type="project" value="TreeGrafter"/>
</dbReference>
<feature type="region of interest" description="Disordered" evidence="2">
    <location>
        <begin position="325"/>
        <end position="368"/>
    </location>
</feature>
<dbReference type="Pfam" id="PF12936">
    <property type="entry name" value="Kri1_C"/>
    <property type="match status" value="1"/>
</dbReference>
<feature type="compositionally biased region" description="Acidic residues" evidence="2">
    <location>
        <begin position="183"/>
        <end position="194"/>
    </location>
</feature>
<dbReference type="AlphaFoldDB" id="A0AAD3HDF3"/>
<dbReference type="EMBL" id="BLLK01000062">
    <property type="protein sequence ID" value="GFH59161.1"/>
    <property type="molecule type" value="Genomic_DNA"/>
</dbReference>
<feature type="compositionally biased region" description="Acidic residues" evidence="2">
    <location>
        <begin position="459"/>
        <end position="494"/>
    </location>
</feature>
<organism evidence="4 5">
    <name type="scientific">Chaetoceros tenuissimus</name>
    <dbReference type="NCBI Taxonomy" id="426638"/>
    <lineage>
        <taxon>Eukaryota</taxon>
        <taxon>Sar</taxon>
        <taxon>Stramenopiles</taxon>
        <taxon>Ochrophyta</taxon>
        <taxon>Bacillariophyta</taxon>
        <taxon>Coscinodiscophyceae</taxon>
        <taxon>Chaetocerotophycidae</taxon>
        <taxon>Chaetocerotales</taxon>
        <taxon>Chaetocerotaceae</taxon>
        <taxon>Chaetoceros</taxon>
    </lineage>
</organism>
<feature type="compositionally biased region" description="Basic residues" evidence="2">
    <location>
        <begin position="712"/>
        <end position="727"/>
    </location>
</feature>
<feature type="region of interest" description="Disordered" evidence="2">
    <location>
        <begin position="575"/>
        <end position="744"/>
    </location>
</feature>
<keyword evidence="5" id="KW-1185">Reference proteome</keyword>
<feature type="compositionally biased region" description="Basic and acidic residues" evidence="2">
    <location>
        <begin position="1"/>
        <end position="11"/>
    </location>
</feature>
<feature type="compositionally biased region" description="Basic and acidic residues" evidence="2">
    <location>
        <begin position="652"/>
        <end position="668"/>
    </location>
</feature>
<feature type="compositionally biased region" description="Basic residues" evidence="2">
    <location>
        <begin position="621"/>
        <end position="633"/>
    </location>
</feature>
<feature type="region of interest" description="Disordered" evidence="2">
    <location>
        <begin position="451"/>
        <end position="508"/>
    </location>
</feature>
<feature type="region of interest" description="Disordered" evidence="2">
    <location>
        <begin position="133"/>
        <end position="196"/>
    </location>
</feature>
<feature type="compositionally biased region" description="Polar residues" evidence="2">
    <location>
        <begin position="639"/>
        <end position="651"/>
    </location>
</feature>
<feature type="region of interest" description="Disordered" evidence="2">
    <location>
        <begin position="1"/>
        <end position="73"/>
    </location>
</feature>
<comment type="similarity">
    <text evidence="1">Belongs to the KRI1 family.</text>
</comment>
<feature type="region of interest" description="Disordered" evidence="2">
    <location>
        <begin position="257"/>
        <end position="294"/>
    </location>
</feature>
<evidence type="ECO:0000259" key="3">
    <source>
        <dbReference type="Pfam" id="PF12936"/>
    </source>
</evidence>
<feature type="compositionally biased region" description="Basic and acidic residues" evidence="2">
    <location>
        <begin position="589"/>
        <end position="601"/>
    </location>
</feature>
<comment type="caution">
    <text evidence="4">The sequence shown here is derived from an EMBL/GenBank/DDBJ whole genome shotgun (WGS) entry which is preliminary data.</text>
</comment>
<dbReference type="Proteomes" id="UP001054902">
    <property type="component" value="Unassembled WGS sequence"/>
</dbReference>
<protein>
    <recommendedName>
        <fullName evidence="3">Kri1-like C-terminal domain-containing protein</fullName>
    </recommendedName>
</protein>
<feature type="compositionally biased region" description="Acidic residues" evidence="2">
    <location>
        <begin position="258"/>
        <end position="267"/>
    </location>
</feature>
<sequence>MSDKEKKKVLEFSDSESDSENESNNFKINKKYATEYDKRKRRQELINAKQNDEDFSDDESSSDESEDEGAELLTDKVDLQILKTINAIRNKDESIYSKDKKFFEEKDSDDEVEATKKYKPMKYRDVVREKILEKMENGEDARESDDDDSVDRENIRSLQKDEKLEKLAYDDEQKELRSAFMTGDDDESSDSDDDWLVKKKGATTFDGEVDKERINAIEQLEKTAETDGLKLSDPKGEVQDGDKFLLDFIKNKRWVDQNELDSDSDNDEPMKPRIIDNEDDGHDSDASLQELDKTDDFESKYNFRFEEANENSGAALSVVGYSRTALSDTVRRKDESRKLKRQQRKERKEAERKAKEERLKRLKNAKKEELEDRIKQIKAVVGDKVDEAAVEKTDDDNIDEEMVAKLMEGDFDPDKFEDIMSKMYSDDFYAQEEKEWKTDLDVKESLKKANEEDGIVLNEEGEGDVYDDAGGEMEYEGEYDETEDYDGEEDLDADAQDKDVSEKESSLDKKLKERMLDELYKLDYEDIIGDMPTRFKYRKVEENRYGLTPEEILFSRDTSLKQFVSLKRMAPYIEDGEYNPGFRKRRKFREMSKEEIQEEMKQYALQNAKIDDEGEEEVEKTKKKRRRQKKGKKAATPSEKITTPETSTNTEVGEKSKETNETESEDKAKSKRTRKKKGKKGTKADMAEVNDETNNLTTTTKENNGKSEKSNSKKSRKRDRKSKKKDHKEKVDGISASRLQSYGL</sequence>
<name>A0AAD3HDF3_9STRA</name>
<dbReference type="InterPro" id="IPR018034">
    <property type="entry name" value="Kri1"/>
</dbReference>
<reference evidence="4 5" key="1">
    <citation type="journal article" date="2021" name="Sci. Rep.">
        <title>The genome of the diatom Chaetoceros tenuissimus carries an ancient integrated fragment of an extant virus.</title>
        <authorList>
            <person name="Hongo Y."/>
            <person name="Kimura K."/>
            <person name="Takaki Y."/>
            <person name="Yoshida Y."/>
            <person name="Baba S."/>
            <person name="Kobayashi G."/>
            <person name="Nagasaki K."/>
            <person name="Hano T."/>
            <person name="Tomaru Y."/>
        </authorList>
    </citation>
    <scope>NUCLEOTIDE SEQUENCE [LARGE SCALE GENOMIC DNA]</scope>
    <source>
        <strain evidence="4 5">NIES-3715</strain>
    </source>
</reference>
<gene>
    <name evidence="4" type="ORF">CTEN210_15637</name>
</gene>
<feature type="compositionally biased region" description="Acidic residues" evidence="2">
    <location>
        <begin position="53"/>
        <end position="70"/>
    </location>
</feature>
<evidence type="ECO:0000256" key="2">
    <source>
        <dbReference type="SAM" id="MobiDB-lite"/>
    </source>
</evidence>
<feature type="compositionally biased region" description="Basic and acidic residues" evidence="2">
    <location>
        <begin position="495"/>
        <end position="508"/>
    </location>
</feature>
<dbReference type="InterPro" id="IPR024626">
    <property type="entry name" value="Kri1-like_C"/>
</dbReference>
<proteinExistence type="inferred from homology"/>
<dbReference type="PANTHER" id="PTHR14490:SF5">
    <property type="entry name" value="PROTEIN KRI1 HOMOLOG"/>
    <property type="match status" value="1"/>
</dbReference>
<evidence type="ECO:0000313" key="4">
    <source>
        <dbReference type="EMBL" id="GFH59161.1"/>
    </source>
</evidence>
<dbReference type="GO" id="GO:0030686">
    <property type="term" value="C:90S preribosome"/>
    <property type="evidence" value="ECO:0007669"/>
    <property type="project" value="TreeGrafter"/>
</dbReference>
<dbReference type="PANTHER" id="PTHR14490">
    <property type="entry name" value="ZINC FINGER, ZZ TYPE"/>
    <property type="match status" value="1"/>
</dbReference>
<evidence type="ECO:0000313" key="5">
    <source>
        <dbReference type="Proteomes" id="UP001054902"/>
    </source>
</evidence>
<feature type="region of interest" description="Disordered" evidence="2">
    <location>
        <begin position="99"/>
        <end position="119"/>
    </location>
</feature>
<feature type="compositionally biased region" description="Basic and acidic residues" evidence="2">
    <location>
        <begin position="346"/>
        <end position="368"/>
    </location>
</feature>
<dbReference type="Pfam" id="PF05178">
    <property type="entry name" value="Kri1"/>
    <property type="match status" value="1"/>
</dbReference>